<dbReference type="KEGG" id="plak:A1s21155_00275"/>
<protein>
    <submittedName>
        <fullName evidence="1">Phosphatase</fullName>
    </submittedName>
</protein>
<keyword evidence="2" id="KW-1185">Reference proteome</keyword>
<dbReference type="InterPro" id="IPR023198">
    <property type="entry name" value="PGP-like_dom2"/>
</dbReference>
<gene>
    <name evidence="1" type="ORF">A1s21155_00275</name>
</gene>
<dbReference type="EMBL" id="CP016770">
    <property type="protein sequence ID" value="ASY11460.1"/>
    <property type="molecule type" value="Genomic_DNA"/>
</dbReference>
<accession>A0AAC9YSP9</accession>
<dbReference type="Proteomes" id="UP000217216">
    <property type="component" value="Chromosome"/>
</dbReference>
<dbReference type="InterPro" id="IPR036412">
    <property type="entry name" value="HAD-like_sf"/>
</dbReference>
<evidence type="ECO:0000313" key="1">
    <source>
        <dbReference type="EMBL" id="ASY11460.1"/>
    </source>
</evidence>
<proteinExistence type="predicted"/>
<dbReference type="InterPro" id="IPR023214">
    <property type="entry name" value="HAD_sf"/>
</dbReference>
<dbReference type="SUPFAM" id="SSF56784">
    <property type="entry name" value="HAD-like"/>
    <property type="match status" value="1"/>
</dbReference>
<sequence length="198" mass="21931">MITGKESSISPGQYSGFTDYEIVLDLLRKSESAPEIETAEEILIHYGSRLLTQLQENPPQLLADIQKVFEETAKLRHIEHFIGTGNSSLGATSKLTASGLNGYFGPNSFFISTPARVSRDSVIQSAAQSLKIPTLLIGDSDRDILSAHKNNLRVLAVATGHHKIEELKKLKPDYLLDNNWNVHEFLEIISDFERSVGP</sequence>
<organism evidence="1 2">
    <name type="scientific">Candidatus Planktophila dulcis</name>
    <dbReference type="NCBI Taxonomy" id="1884914"/>
    <lineage>
        <taxon>Bacteria</taxon>
        <taxon>Bacillati</taxon>
        <taxon>Actinomycetota</taxon>
        <taxon>Actinomycetes</taxon>
        <taxon>Candidatus Nanopelagicales</taxon>
        <taxon>Candidatus Nanopelagicaceae</taxon>
        <taxon>Candidatus Planktophila</taxon>
    </lineage>
</organism>
<dbReference type="AlphaFoldDB" id="A0AAC9YSP9"/>
<dbReference type="Gene3D" id="3.40.50.1000">
    <property type="entry name" value="HAD superfamily/HAD-like"/>
    <property type="match status" value="1"/>
</dbReference>
<dbReference type="Gene3D" id="1.10.150.240">
    <property type="entry name" value="Putative phosphatase, domain 2"/>
    <property type="match status" value="1"/>
</dbReference>
<name>A0AAC9YSP9_9ACTN</name>
<reference evidence="1 2" key="1">
    <citation type="submission" date="2016-07" db="EMBL/GenBank/DDBJ databases">
        <title>High microdiversification within the ubiquitous acI lineage of Actinobacteria.</title>
        <authorList>
            <person name="Neuenschwander S.M."/>
            <person name="Salcher M."/>
            <person name="Ghai R."/>
            <person name="Pernthaler J."/>
        </authorList>
    </citation>
    <scope>NUCLEOTIDE SEQUENCE [LARGE SCALE GENOMIC DNA]</scope>
    <source>
        <strain evidence="1">MMS-21-155</strain>
    </source>
</reference>
<evidence type="ECO:0000313" key="2">
    <source>
        <dbReference type="Proteomes" id="UP000217216"/>
    </source>
</evidence>
<dbReference type="Pfam" id="PF13242">
    <property type="entry name" value="Hydrolase_like"/>
    <property type="match status" value="1"/>
</dbReference>